<keyword evidence="1" id="KW-0805">Transcription regulation</keyword>
<accession>A0A2S6HR92</accession>
<dbReference type="SUPFAM" id="SSF46689">
    <property type="entry name" value="Homeodomain-like"/>
    <property type="match status" value="2"/>
</dbReference>
<keyword evidence="3" id="KW-0804">Transcription</keyword>
<dbReference type="AlphaFoldDB" id="A0A2S6HR92"/>
<dbReference type="GO" id="GO:0043565">
    <property type="term" value="F:sequence-specific DNA binding"/>
    <property type="evidence" value="ECO:0007669"/>
    <property type="project" value="InterPro"/>
</dbReference>
<dbReference type="InterPro" id="IPR018060">
    <property type="entry name" value="HTH_AraC"/>
</dbReference>
<dbReference type="OrthoDB" id="636258at2"/>
<dbReference type="PROSITE" id="PS01124">
    <property type="entry name" value="HTH_ARAC_FAMILY_2"/>
    <property type="match status" value="1"/>
</dbReference>
<comment type="caution">
    <text evidence="5">The sequence shown here is derived from an EMBL/GenBank/DDBJ whole genome shotgun (WGS) entry which is preliminary data.</text>
</comment>
<dbReference type="Gene3D" id="1.10.10.60">
    <property type="entry name" value="Homeodomain-like"/>
    <property type="match status" value="2"/>
</dbReference>
<evidence type="ECO:0000313" key="6">
    <source>
        <dbReference type="Proteomes" id="UP000237749"/>
    </source>
</evidence>
<evidence type="ECO:0000313" key="5">
    <source>
        <dbReference type="EMBL" id="PPK80075.1"/>
    </source>
</evidence>
<protein>
    <submittedName>
        <fullName evidence="5">AraC-like DNA-binding protein</fullName>
    </submittedName>
</protein>
<dbReference type="RefSeq" id="WP_104437415.1">
    <property type="nucleotide sequence ID" value="NZ_PTJA01000007.1"/>
</dbReference>
<keyword evidence="6" id="KW-1185">Reference proteome</keyword>
<dbReference type="Pfam" id="PF12833">
    <property type="entry name" value="HTH_18"/>
    <property type="match status" value="1"/>
</dbReference>
<evidence type="ECO:0000256" key="3">
    <source>
        <dbReference type="ARBA" id="ARBA00023163"/>
    </source>
</evidence>
<dbReference type="EMBL" id="PTJA01000007">
    <property type="protein sequence ID" value="PPK80075.1"/>
    <property type="molecule type" value="Genomic_DNA"/>
</dbReference>
<gene>
    <name evidence="5" type="ORF">BXY41_1072</name>
</gene>
<dbReference type="PANTHER" id="PTHR43280">
    <property type="entry name" value="ARAC-FAMILY TRANSCRIPTIONAL REGULATOR"/>
    <property type="match status" value="1"/>
</dbReference>
<evidence type="ECO:0000259" key="4">
    <source>
        <dbReference type="PROSITE" id="PS01124"/>
    </source>
</evidence>
<organism evidence="5 6">
    <name type="scientific">Lacrimispora xylanisolvens</name>
    <dbReference type="NCBI Taxonomy" id="384636"/>
    <lineage>
        <taxon>Bacteria</taxon>
        <taxon>Bacillati</taxon>
        <taxon>Bacillota</taxon>
        <taxon>Clostridia</taxon>
        <taxon>Lachnospirales</taxon>
        <taxon>Lachnospiraceae</taxon>
        <taxon>Lacrimispora</taxon>
    </lineage>
</organism>
<feature type="domain" description="HTH araC/xylS-type" evidence="4">
    <location>
        <begin position="294"/>
        <end position="391"/>
    </location>
</feature>
<name>A0A2S6HR92_9FIRM</name>
<proteinExistence type="predicted"/>
<dbReference type="InterPro" id="IPR009057">
    <property type="entry name" value="Homeodomain-like_sf"/>
</dbReference>
<dbReference type="GO" id="GO:0003700">
    <property type="term" value="F:DNA-binding transcription factor activity"/>
    <property type="evidence" value="ECO:0007669"/>
    <property type="project" value="InterPro"/>
</dbReference>
<reference evidence="5 6" key="1">
    <citation type="submission" date="2018-02" db="EMBL/GenBank/DDBJ databases">
        <title>Genomic Encyclopedia of Archaeal and Bacterial Type Strains, Phase II (KMG-II): from individual species to whole genera.</title>
        <authorList>
            <person name="Goeker M."/>
        </authorList>
    </citation>
    <scope>NUCLEOTIDE SEQUENCE [LARGE SCALE GENOMIC DNA]</scope>
    <source>
        <strain evidence="5 6">DSM 3808</strain>
    </source>
</reference>
<evidence type="ECO:0000256" key="1">
    <source>
        <dbReference type="ARBA" id="ARBA00023015"/>
    </source>
</evidence>
<sequence length="394" mass="45212">MHGQILSGYIDYIKNLNILSKLDIVLLTEKGNVAADFIKCSNHKFIQKRRNCSRQNFIDHVLALAAKDPDFQGTESPLLMGEYYFHAVSVNLQDEKYYLCIGPFYIVEVISTMIEADLPHYWLADIKAAAVLFRSLPGIYNTQLPAPQRDTSHGIYRKELEIREIHRLNPTSQIRYNAMNEKIIRTAIANGDIEIIKKYNYEFNYMIPDHMMSGEEPLKRAKHGILSGNSVYCRAAEDGGASSVTVRNICAEYAAQMDHAGTIEQLIKLREEAALTYCRKVREAKQEKYCVYVRRCVNWIEENLADDLTLSGAAQYCGISYDYLSRLIKKDCGCSFSDLVHKSRCQAATYYLQCGIEIWEIAEKCGYKSSSQFCHAFYKRYGMPPGRWQKEHML</sequence>
<dbReference type="PANTHER" id="PTHR43280:SF10">
    <property type="entry name" value="REGULATORY PROTEIN POCR"/>
    <property type="match status" value="1"/>
</dbReference>
<evidence type="ECO:0000256" key="2">
    <source>
        <dbReference type="ARBA" id="ARBA00023125"/>
    </source>
</evidence>
<keyword evidence="2 5" id="KW-0238">DNA-binding</keyword>
<dbReference type="SMART" id="SM00342">
    <property type="entry name" value="HTH_ARAC"/>
    <property type="match status" value="1"/>
</dbReference>
<dbReference type="Proteomes" id="UP000237749">
    <property type="component" value="Unassembled WGS sequence"/>
</dbReference>